<name>A0A8S5SD46_9CAUD</name>
<dbReference type="InterPro" id="IPR003607">
    <property type="entry name" value="HD/PDEase_dom"/>
</dbReference>
<protein>
    <submittedName>
        <fullName evidence="1">AAA domain protein</fullName>
    </submittedName>
</protein>
<dbReference type="CDD" id="cd00077">
    <property type="entry name" value="HDc"/>
    <property type="match status" value="1"/>
</dbReference>
<organism evidence="1">
    <name type="scientific">Siphoviridae sp. ctnpt50</name>
    <dbReference type="NCBI Taxonomy" id="2827941"/>
    <lineage>
        <taxon>Viruses</taxon>
        <taxon>Duplodnaviria</taxon>
        <taxon>Heunggongvirae</taxon>
        <taxon>Uroviricota</taxon>
        <taxon>Caudoviricetes</taxon>
    </lineage>
</organism>
<dbReference type="SUPFAM" id="SSF52540">
    <property type="entry name" value="P-loop containing nucleoside triphosphate hydrolases"/>
    <property type="match status" value="1"/>
</dbReference>
<evidence type="ECO:0000313" key="1">
    <source>
        <dbReference type="EMBL" id="DAF48893.1"/>
    </source>
</evidence>
<accession>A0A8S5SD46</accession>
<dbReference type="Gene3D" id="1.10.3210.10">
    <property type="entry name" value="Hypothetical protein af1432"/>
    <property type="match status" value="1"/>
</dbReference>
<dbReference type="EMBL" id="BK032577">
    <property type="protein sequence ID" value="DAF48893.1"/>
    <property type="molecule type" value="Genomic_DNA"/>
</dbReference>
<dbReference type="InterPro" id="IPR027417">
    <property type="entry name" value="P-loop_NTPase"/>
</dbReference>
<sequence length="299" mass="34641">MTSGIPRLEILIGLPGSGKSTYAKEEHESNSTSVYLSSDKIREELYGNESIQGNPAEVFTLMQNRAIEALKNGKDVFYDATNLTRKDRAGILVATPRYVYKQATVVFAPYEMCIERDAARERSVGKEVIDRMIRRFQPPFNDEGFDYIDVYQSYSDEEYEKFVKKYGSLLERMMILHENPYHSLPVWRHCQEAEKYVRDHFFGDCFGDELASAACLHDCGKYIVKDFHDSKGNPSEHAHYYQHQCTSAWQCMEETFNGFVIWLVGAHMEPFLDTKYYRNLDPWMKDAVDMLHEADLAAH</sequence>
<dbReference type="Gene3D" id="3.40.50.300">
    <property type="entry name" value="P-loop containing nucleotide triphosphate hydrolases"/>
    <property type="match status" value="1"/>
</dbReference>
<dbReference type="SUPFAM" id="SSF109604">
    <property type="entry name" value="HD-domain/PDEase-like"/>
    <property type="match status" value="1"/>
</dbReference>
<reference evidence="1" key="1">
    <citation type="journal article" date="2021" name="Proc. Natl. Acad. Sci. U.S.A.">
        <title>A Catalog of Tens of Thousands of Viruses from Human Metagenomes Reveals Hidden Associations with Chronic Diseases.</title>
        <authorList>
            <person name="Tisza M.J."/>
            <person name="Buck C.B."/>
        </authorList>
    </citation>
    <scope>NUCLEOTIDE SEQUENCE</scope>
    <source>
        <strain evidence="1">Ctnpt50</strain>
    </source>
</reference>
<dbReference type="Pfam" id="PF13671">
    <property type="entry name" value="AAA_33"/>
    <property type="match status" value="1"/>
</dbReference>
<proteinExistence type="predicted"/>